<gene>
    <name evidence="1" type="ORF">GGR03_000642</name>
</gene>
<dbReference type="EMBL" id="JACIEM010000001">
    <property type="protein sequence ID" value="MBB4001595.1"/>
    <property type="molecule type" value="Genomic_DNA"/>
</dbReference>
<proteinExistence type="predicted"/>
<evidence type="ECO:0000313" key="2">
    <source>
        <dbReference type="Proteomes" id="UP000588647"/>
    </source>
</evidence>
<dbReference type="Proteomes" id="UP000588647">
    <property type="component" value="Unassembled WGS sequence"/>
</dbReference>
<protein>
    <submittedName>
        <fullName evidence="1">Uncharacterized protein</fullName>
    </submittedName>
</protein>
<keyword evidence="2" id="KW-1185">Reference proteome</keyword>
<evidence type="ECO:0000313" key="1">
    <source>
        <dbReference type="EMBL" id="MBB4001595.1"/>
    </source>
</evidence>
<accession>A0A7W6MN69</accession>
<organism evidence="1 2">
    <name type="scientific">Aurantimonas endophytica</name>
    <dbReference type="NCBI Taxonomy" id="1522175"/>
    <lineage>
        <taxon>Bacteria</taxon>
        <taxon>Pseudomonadati</taxon>
        <taxon>Pseudomonadota</taxon>
        <taxon>Alphaproteobacteria</taxon>
        <taxon>Hyphomicrobiales</taxon>
        <taxon>Aurantimonadaceae</taxon>
        <taxon>Aurantimonas</taxon>
    </lineage>
</organism>
<reference evidence="1 2" key="1">
    <citation type="submission" date="2020-08" db="EMBL/GenBank/DDBJ databases">
        <title>Genomic Encyclopedia of Type Strains, Phase IV (KMG-IV): sequencing the most valuable type-strain genomes for metagenomic binning, comparative biology and taxonomic classification.</title>
        <authorList>
            <person name="Goeker M."/>
        </authorList>
    </citation>
    <scope>NUCLEOTIDE SEQUENCE [LARGE SCALE GENOMIC DNA]</scope>
    <source>
        <strain evidence="1 2">DSM 103570</strain>
    </source>
</reference>
<dbReference type="AlphaFoldDB" id="A0A7W6MN69"/>
<sequence length="69" mass="8210">MIDGRARKAKQEQEGRAWQAWTTAALYRSKKFPKLKDIMPSDKPKRPQKMLPEQIEEVVRSWLSGRRNR</sequence>
<name>A0A7W6MN69_9HYPH</name>
<comment type="caution">
    <text evidence="1">The sequence shown here is derived from an EMBL/GenBank/DDBJ whole genome shotgun (WGS) entry which is preliminary data.</text>
</comment>
<dbReference type="RefSeq" id="WP_246367571.1">
    <property type="nucleotide sequence ID" value="NZ_JAAAMM010000001.1"/>
</dbReference>